<accession>A0A8H9GGK1</accession>
<reference evidence="1" key="1">
    <citation type="journal article" date="2014" name="Int. J. Syst. Evol. Microbiol.">
        <title>Complete genome sequence of Corynebacterium casei LMG S-19264T (=DSM 44701T), isolated from a smear-ripened cheese.</title>
        <authorList>
            <consortium name="US DOE Joint Genome Institute (JGI-PGF)"/>
            <person name="Walter F."/>
            <person name="Albersmeier A."/>
            <person name="Kalinowski J."/>
            <person name="Ruckert C."/>
        </authorList>
    </citation>
    <scope>NUCLEOTIDE SEQUENCE</scope>
    <source>
        <strain evidence="1">JCM 3051</strain>
    </source>
</reference>
<dbReference type="Pfam" id="PF15566">
    <property type="entry name" value="Imm32"/>
    <property type="match status" value="2"/>
</dbReference>
<sequence length="128" mass="14162">MIEVVRHNETGEVEISADPDGMVALAEAIRHAPGVVDAGEPESTWPYDEALRQIRTEVSDDAVLFVYDDATKSLRITGRQQGRDVLAENFADFAREGTPGEHWHVEWFPDHFYLGEGSAPVVVALQDA</sequence>
<comment type="caution">
    <text evidence="1">The sequence shown here is derived from an EMBL/GenBank/DDBJ whole genome shotgun (WGS) entry which is preliminary data.</text>
</comment>
<dbReference type="EMBL" id="BMPT01000006">
    <property type="protein sequence ID" value="GGM24572.1"/>
    <property type="molecule type" value="Genomic_DNA"/>
</dbReference>
<protein>
    <submittedName>
        <fullName evidence="1">Uncharacterized protein</fullName>
    </submittedName>
</protein>
<proteinExistence type="predicted"/>
<gene>
    <name evidence="1" type="ORF">GCM10010102_20280</name>
</gene>
<dbReference type="RefSeq" id="WP_171108837.1">
    <property type="nucleotide sequence ID" value="NZ_BMPT01000006.1"/>
</dbReference>
<dbReference type="Proteomes" id="UP000655589">
    <property type="component" value="Unassembled WGS sequence"/>
</dbReference>
<reference evidence="1" key="2">
    <citation type="submission" date="2020-09" db="EMBL/GenBank/DDBJ databases">
        <authorList>
            <person name="Sun Q."/>
            <person name="Ohkuma M."/>
        </authorList>
    </citation>
    <scope>NUCLEOTIDE SEQUENCE</scope>
    <source>
        <strain evidence="1">JCM 3051</strain>
    </source>
</reference>
<evidence type="ECO:0000313" key="1">
    <source>
        <dbReference type="EMBL" id="GGM24572.1"/>
    </source>
</evidence>
<dbReference type="InterPro" id="IPR029083">
    <property type="entry name" value="Imm32"/>
</dbReference>
<dbReference type="AlphaFoldDB" id="A0A8H9GGK1"/>
<keyword evidence="2" id="KW-1185">Reference proteome</keyword>
<evidence type="ECO:0000313" key="2">
    <source>
        <dbReference type="Proteomes" id="UP000655589"/>
    </source>
</evidence>
<organism evidence="1 2">
    <name type="scientific">Promicromonospora citrea</name>
    <dbReference type="NCBI Taxonomy" id="43677"/>
    <lineage>
        <taxon>Bacteria</taxon>
        <taxon>Bacillati</taxon>
        <taxon>Actinomycetota</taxon>
        <taxon>Actinomycetes</taxon>
        <taxon>Micrococcales</taxon>
        <taxon>Promicromonosporaceae</taxon>
        <taxon>Promicromonospora</taxon>
    </lineage>
</organism>
<name>A0A8H9GGK1_9MICO</name>